<feature type="region of interest" description="Disordered" evidence="1">
    <location>
        <begin position="125"/>
        <end position="152"/>
    </location>
</feature>
<proteinExistence type="predicted"/>
<dbReference type="EMBL" id="GEDC01031564">
    <property type="protein sequence ID" value="JAS05734.1"/>
    <property type="molecule type" value="Transcribed_RNA"/>
</dbReference>
<gene>
    <name evidence="2" type="ORF">g.45259</name>
</gene>
<organism evidence="2">
    <name type="scientific">Clastoptera arizonana</name>
    <name type="common">Arizona spittle bug</name>
    <dbReference type="NCBI Taxonomy" id="38151"/>
    <lineage>
        <taxon>Eukaryota</taxon>
        <taxon>Metazoa</taxon>
        <taxon>Ecdysozoa</taxon>
        <taxon>Arthropoda</taxon>
        <taxon>Hexapoda</taxon>
        <taxon>Insecta</taxon>
        <taxon>Pterygota</taxon>
        <taxon>Neoptera</taxon>
        <taxon>Paraneoptera</taxon>
        <taxon>Hemiptera</taxon>
        <taxon>Auchenorrhyncha</taxon>
        <taxon>Cercopoidea</taxon>
        <taxon>Clastopteridae</taxon>
        <taxon>Clastoptera</taxon>
    </lineage>
</organism>
<feature type="compositionally biased region" description="Low complexity" evidence="1">
    <location>
        <begin position="126"/>
        <end position="135"/>
    </location>
</feature>
<evidence type="ECO:0000313" key="2">
    <source>
        <dbReference type="EMBL" id="JAS05734.1"/>
    </source>
</evidence>
<accession>A0A1B6BXG1</accession>
<reference evidence="2" key="1">
    <citation type="submission" date="2015-12" db="EMBL/GenBank/DDBJ databases">
        <title>De novo transcriptome assembly of four potential Pierce s Disease insect vectors from Arizona vineyards.</title>
        <authorList>
            <person name="Tassone E.E."/>
        </authorList>
    </citation>
    <scope>NUCLEOTIDE SEQUENCE</scope>
</reference>
<feature type="non-terminal residue" evidence="2">
    <location>
        <position position="1"/>
    </location>
</feature>
<evidence type="ECO:0000256" key="1">
    <source>
        <dbReference type="SAM" id="MobiDB-lite"/>
    </source>
</evidence>
<sequence>QRHHHRNHHALAHKLKFQEQDVLLDSQLERAPSLPSSEEVEDASRRSAEVRICPNCLHHHWFNQHSKYHERERGKALLPVEPQSLRLEAIKLQILSKLGMNRKPNVTLDVSRDVLEKTVIRVQGKLPSSDLPSSDQPTTKLPPHDPEPDDFYGRTSEIITFAEPGNILNRQQLLEFPLPDGTEN</sequence>
<dbReference type="AlphaFoldDB" id="A0A1B6BXG1"/>
<feature type="non-terminal residue" evidence="2">
    <location>
        <position position="184"/>
    </location>
</feature>
<protein>
    <submittedName>
        <fullName evidence="2">Uncharacterized protein</fullName>
    </submittedName>
</protein>
<name>A0A1B6BXG1_9HEMI</name>
<dbReference type="Gene3D" id="2.60.120.970">
    <property type="match status" value="1"/>
</dbReference>